<name>A0A2W4CU10_9HYPH</name>
<comment type="caution">
    <text evidence="1">The sequence shown here is derived from an EMBL/GenBank/DDBJ whole genome shotgun (WGS) entry which is preliminary data.</text>
</comment>
<accession>A0A2W4CU10</accession>
<reference evidence="1 2" key="1">
    <citation type="journal article" date="2018" name="Sci. Rep.">
        <title>Rhizobium tumorigenes sp. nov., a novel plant tumorigenic bacterium isolated from cane gall tumors on thornless blackberry.</title>
        <authorList>
            <person name="Kuzmanovi N."/>
            <person name="Smalla K."/>
            <person name="Gronow S."/>
            <person name="PuBawska J."/>
        </authorList>
    </citation>
    <scope>NUCLEOTIDE SEQUENCE [LARGE SCALE GENOMIC DNA]</scope>
    <source>
        <strain evidence="1 2">CCBAU 85046</strain>
    </source>
</reference>
<keyword evidence="2" id="KW-1185">Reference proteome</keyword>
<protein>
    <submittedName>
        <fullName evidence="1">Uncharacterized protein</fullName>
    </submittedName>
</protein>
<sequence length="183" mass="20655">MAKYWKCAVVIALTVAMPWVGCQLYIRSHHLSFVPEALNVSNILYVSEQSWGFGPGGNETGLLVFQLPASAAAQLKARGIDYLEKLPRNTREGWPGTYTDWHETPLMIDDDWGSASYEGRKYWTSPGIGDYLNKYGFPIPLEKTWEDMVNRALFTPGSYYAHGRIGLIIIVPDELRVIYAYNG</sequence>
<dbReference type="Proteomes" id="UP000248925">
    <property type="component" value="Unassembled WGS sequence"/>
</dbReference>
<proteinExistence type="predicted"/>
<evidence type="ECO:0000313" key="2">
    <source>
        <dbReference type="Proteomes" id="UP000248925"/>
    </source>
</evidence>
<dbReference type="EMBL" id="PCDP01000009">
    <property type="protein sequence ID" value="PZM15859.1"/>
    <property type="molecule type" value="Genomic_DNA"/>
</dbReference>
<organism evidence="1 2">
    <name type="scientific">Rhizobium tubonense</name>
    <dbReference type="NCBI Taxonomy" id="484088"/>
    <lineage>
        <taxon>Bacteria</taxon>
        <taxon>Pseudomonadati</taxon>
        <taxon>Pseudomonadota</taxon>
        <taxon>Alphaproteobacteria</taxon>
        <taxon>Hyphomicrobiales</taxon>
        <taxon>Rhizobiaceae</taxon>
        <taxon>Rhizobium/Agrobacterium group</taxon>
        <taxon>Rhizobium</taxon>
    </lineage>
</organism>
<evidence type="ECO:0000313" key="1">
    <source>
        <dbReference type="EMBL" id="PZM15859.1"/>
    </source>
</evidence>
<gene>
    <name evidence="1" type="ORF">CPY51_05630</name>
</gene>
<dbReference type="AlphaFoldDB" id="A0A2W4CU10"/>